<accession>A0ABQ9FYA5</accession>
<dbReference type="EMBL" id="JARBDR010000018">
    <property type="protein sequence ID" value="KAJ8322236.1"/>
    <property type="molecule type" value="Genomic_DNA"/>
</dbReference>
<evidence type="ECO:0000256" key="1">
    <source>
        <dbReference type="SAM" id="MobiDB-lite"/>
    </source>
</evidence>
<evidence type="ECO:0000313" key="3">
    <source>
        <dbReference type="Proteomes" id="UP001217089"/>
    </source>
</evidence>
<dbReference type="InterPro" id="IPR039673">
    <property type="entry name" value="SATB1/SATB2"/>
</dbReference>
<dbReference type="InterPro" id="IPR001356">
    <property type="entry name" value="HD"/>
</dbReference>
<feature type="region of interest" description="Disordered" evidence="1">
    <location>
        <begin position="74"/>
        <end position="152"/>
    </location>
</feature>
<dbReference type="Proteomes" id="UP001217089">
    <property type="component" value="Unassembled WGS sequence"/>
</dbReference>
<dbReference type="PANTHER" id="PTHR15116">
    <property type="entry name" value="DNA-BINDING PROTEIN SATB FAMILY MEMBER"/>
    <property type="match status" value="1"/>
</dbReference>
<sequence length="245" mass="27910">MEEGLEGSPGAVDSNLPYLPNKNAVYIVPYPFHGPYMSNNLPHDSKETIKAGAIFQENNPLPEDTPCKRLEDETVENEDHENFNNQSNVKYDEQSEDNFEDQKENGNTEEKMEVNHNGQKEALSGESQNVPPVKKEDTENSETCSNHLLNDDTHPSSYMIDKYCEELNRSDYRQKFPKLEPKNVQLWFKNHRAKGLRKPVVSILSDVPISANQNFGVLAIYCHFEESFTVVSCVVEEAGAEYVDY</sequence>
<reference evidence="2 3" key="1">
    <citation type="submission" date="2022-12" db="EMBL/GenBank/DDBJ databases">
        <title>Chromosome-level genome of Tegillarca granosa.</title>
        <authorList>
            <person name="Kim J."/>
        </authorList>
    </citation>
    <scope>NUCLEOTIDE SEQUENCE [LARGE SCALE GENOMIC DNA]</scope>
    <source>
        <strain evidence="2">Teg-2019</strain>
        <tissue evidence="2">Adductor muscle</tissue>
    </source>
</reference>
<name>A0ABQ9FYA5_TEGGR</name>
<organism evidence="2 3">
    <name type="scientific">Tegillarca granosa</name>
    <name type="common">Malaysian cockle</name>
    <name type="synonym">Anadara granosa</name>
    <dbReference type="NCBI Taxonomy" id="220873"/>
    <lineage>
        <taxon>Eukaryota</taxon>
        <taxon>Metazoa</taxon>
        <taxon>Spiralia</taxon>
        <taxon>Lophotrochozoa</taxon>
        <taxon>Mollusca</taxon>
        <taxon>Bivalvia</taxon>
        <taxon>Autobranchia</taxon>
        <taxon>Pteriomorphia</taxon>
        <taxon>Arcoida</taxon>
        <taxon>Arcoidea</taxon>
        <taxon>Arcidae</taxon>
        <taxon>Tegillarca</taxon>
    </lineage>
</organism>
<comment type="caution">
    <text evidence="2">The sequence shown here is derived from an EMBL/GenBank/DDBJ whole genome shotgun (WGS) entry which is preliminary data.</text>
</comment>
<keyword evidence="3" id="KW-1185">Reference proteome</keyword>
<dbReference type="CDD" id="cd00086">
    <property type="entry name" value="homeodomain"/>
    <property type="match status" value="1"/>
</dbReference>
<gene>
    <name evidence="2" type="ORF">KUTeg_000707</name>
</gene>
<dbReference type="SUPFAM" id="SSF46689">
    <property type="entry name" value="Homeodomain-like"/>
    <property type="match status" value="1"/>
</dbReference>
<protein>
    <recommendedName>
        <fullName evidence="4">Homeobox domain-containing protein</fullName>
    </recommendedName>
</protein>
<dbReference type="PANTHER" id="PTHR15116:SF16">
    <property type="entry name" value="DEFECTIVE PROVENTRICULUS, ISOFORM A"/>
    <property type="match status" value="1"/>
</dbReference>
<feature type="compositionally biased region" description="Basic and acidic residues" evidence="1">
    <location>
        <begin position="100"/>
        <end position="114"/>
    </location>
</feature>
<evidence type="ECO:0000313" key="2">
    <source>
        <dbReference type="EMBL" id="KAJ8322236.1"/>
    </source>
</evidence>
<proteinExistence type="predicted"/>
<dbReference type="Gene3D" id="1.10.10.60">
    <property type="entry name" value="Homeodomain-like"/>
    <property type="match status" value="1"/>
</dbReference>
<evidence type="ECO:0008006" key="4">
    <source>
        <dbReference type="Google" id="ProtNLM"/>
    </source>
</evidence>
<dbReference type="InterPro" id="IPR009057">
    <property type="entry name" value="Homeodomain-like_sf"/>
</dbReference>